<dbReference type="GeneID" id="81408998"/>
<name>A0A9W9GIM1_9EURO</name>
<dbReference type="EMBL" id="JAPQKL010000007">
    <property type="protein sequence ID" value="KAJ5121123.1"/>
    <property type="molecule type" value="Genomic_DNA"/>
</dbReference>
<dbReference type="RefSeq" id="XP_056517627.1">
    <property type="nucleotide sequence ID" value="XM_056669828.1"/>
</dbReference>
<evidence type="ECO:0000313" key="2">
    <source>
        <dbReference type="EMBL" id="KAJ5121123.1"/>
    </source>
</evidence>
<dbReference type="AlphaFoldDB" id="A0A9W9GIM1"/>
<organism evidence="2 3">
    <name type="scientific">Penicillium bovifimosum</name>
    <dbReference type="NCBI Taxonomy" id="126998"/>
    <lineage>
        <taxon>Eukaryota</taxon>
        <taxon>Fungi</taxon>
        <taxon>Dikarya</taxon>
        <taxon>Ascomycota</taxon>
        <taxon>Pezizomycotina</taxon>
        <taxon>Eurotiomycetes</taxon>
        <taxon>Eurotiomycetidae</taxon>
        <taxon>Eurotiales</taxon>
        <taxon>Aspergillaceae</taxon>
        <taxon>Penicillium</taxon>
    </lineage>
</organism>
<protein>
    <submittedName>
        <fullName evidence="2">Uncharacterized protein</fullName>
    </submittedName>
</protein>
<feature type="region of interest" description="Disordered" evidence="1">
    <location>
        <begin position="1"/>
        <end position="20"/>
    </location>
</feature>
<proteinExistence type="predicted"/>
<gene>
    <name evidence="2" type="ORF">N7515_009084</name>
</gene>
<comment type="caution">
    <text evidence="2">The sequence shown here is derived from an EMBL/GenBank/DDBJ whole genome shotgun (WGS) entry which is preliminary data.</text>
</comment>
<evidence type="ECO:0000313" key="3">
    <source>
        <dbReference type="Proteomes" id="UP001149079"/>
    </source>
</evidence>
<feature type="compositionally biased region" description="Polar residues" evidence="1">
    <location>
        <begin position="56"/>
        <end position="73"/>
    </location>
</feature>
<feature type="region of interest" description="Disordered" evidence="1">
    <location>
        <begin position="31"/>
        <end position="73"/>
    </location>
</feature>
<keyword evidence="3" id="KW-1185">Reference proteome</keyword>
<accession>A0A9W9GIM1</accession>
<sequence>MCNGPAPNAKRKKEYNEAMNEDPEWKAFVAKKREEEKPSKSQANTVLQSGELGFLSMSTTNRQQVESTSRIDC</sequence>
<evidence type="ECO:0000256" key="1">
    <source>
        <dbReference type="SAM" id="MobiDB-lite"/>
    </source>
</evidence>
<reference evidence="2" key="1">
    <citation type="submission" date="2022-11" db="EMBL/GenBank/DDBJ databases">
        <authorList>
            <person name="Petersen C."/>
        </authorList>
    </citation>
    <scope>NUCLEOTIDE SEQUENCE</scope>
    <source>
        <strain evidence="2">IBT 22155</strain>
    </source>
</reference>
<dbReference type="Proteomes" id="UP001149079">
    <property type="component" value="Unassembled WGS sequence"/>
</dbReference>
<reference evidence="2" key="2">
    <citation type="journal article" date="2023" name="IMA Fungus">
        <title>Comparative genomic study of the Penicillium genus elucidates a diverse pangenome and 15 lateral gene transfer events.</title>
        <authorList>
            <person name="Petersen C."/>
            <person name="Sorensen T."/>
            <person name="Nielsen M.R."/>
            <person name="Sondergaard T.E."/>
            <person name="Sorensen J.L."/>
            <person name="Fitzpatrick D.A."/>
            <person name="Frisvad J.C."/>
            <person name="Nielsen K.L."/>
        </authorList>
    </citation>
    <scope>NUCLEOTIDE SEQUENCE</scope>
    <source>
        <strain evidence="2">IBT 22155</strain>
    </source>
</reference>